<sequence>MDARRRRSRSASRPQVKRLRQLLVTLIALALTSLGLVTGWSVNTASPAVAAALACTDVYGLQGGAPRNVWRVDTTTGAQSSVGAFNTTGSAGNINGLGISADGSKIYAVQPEANNARVVYEFDTSTGATTRLGAGVTSAPVTHGATSPNGMYYYGGFVGSQNELQIFGFNPQTRQSLGLVARGTIPTAGANGDWAFDSQGDLYVVGGVNGQNVVSVVTAQLPSTGGTTITITGKELSRPATPADQPLNGMAFGGDGYLYVSSTARMYKIHPTTGANLGNVPITQTTMVDAASCASPNTVELEKDFPDGRVKSGDQVTLTISGAGITRGNTATTTGDRSGIQAESAGPVLVLGGDEITITESGAGAQSPGYKSQWVCTDRNSGREIARGDGTTGSFTVPSDWSAGISALCIFKNTAQKPGISLQKTVDKTELVAGETATYSFKVTNTGNVPLSDVKVEEGEFSGSGTMSAIECPEGANLLAPGDSVTCTATYQVTQADVDRGSVENSATATGTPPGDLPPITSEPSTANVPAEQKPAIALEKSASPEAGGNTGDEITYSFKLSNTGNVTLRDVKVTEGDFSGSGKLSAITCPEGSTVLAPGTSSTCTATYTLTQADVDAGKVTNSATATGTPPGDALPVTSQPSVVNVPIKPTPGISLVKSADKTELVAGETVTYSFVVKNTGNVTLKDVTVNEGDFTGSGKMSAISCPAGAKSLAPGDSVTCTATYTLTQADVDAGKVTNSATASGTPPAGGTPVTSSPSEVTVPIDPAPGISLVKSADKTELVAGETVTYSFVVTNTGNVTLKDVTVNEGDFTGSGKMSGIQCPEDAKSLAPGEQVTCTATYQVTQADVDRGSVENSATATGTPPGDGTPVTSPPSEVKLPQDSKPGISLLKSASPEKGGKAGDVITYSFTVTNTGNVTLRDVTVDEGAFSGSGKMSAIQCPEAAASVLPGQKITCTATYTLTQADVDAGKVTNAATATGTPPGDAPPVTSSPSEVTVPIDPVPGISLVKSADKTELVAGETVTYSFVVTNTGNVTLKDVTVNEGEFSGAGRLSVIECPESAKALAPGDQVTCTATYVVTQDDVDRGSVENSATATGTLPGDAPPVTSLPSEVTIPQDPKPGISLLKSASPARGGKAGDRIEYSFLVKNTGNVTLKEVKVTEGEFSGSGNLSEITCPESASSLAPGGSVTCTASYTLTQADVDAGKVANKATATGAPPSGDPVTSRPSEVTVPVDPAPGISVVKSADKNELVAGETITYSFVVTNTGNVTLRDVKVTEEEFTGSGQLSPITCPDDAASLAPGAQVTCTATYVVTQDDVDRGSVENSATATGTPPGDAPPVTSPPSEVKVPQGPKPGISIVKTADKPAVREPGESVTYSFLVTNTGNVSLTDVKVDEGEFSGTGMLSGIVCPKEQAPGLLPGQKITCTASYVVTEADLSAGKLSNTATATGAPPGDAPSVTSPPSTVSIAAEKPLLPTPPGELPDTGAALGLGALGAATVLLGLGAAVTFVARKRREPSSE</sequence>
<gene>
    <name evidence="5" type="ORF">SAMN04489745_1033</name>
</gene>
<proteinExistence type="predicted"/>
<dbReference type="InterPro" id="IPR013783">
    <property type="entry name" value="Ig-like_fold"/>
</dbReference>
<feature type="domain" description="DUF7507" evidence="4">
    <location>
        <begin position="769"/>
        <end position="874"/>
    </location>
</feature>
<dbReference type="InterPro" id="IPR055354">
    <property type="entry name" value="DUF7507"/>
</dbReference>
<evidence type="ECO:0000256" key="2">
    <source>
        <dbReference type="SAM" id="Phobius"/>
    </source>
</evidence>
<feature type="transmembrane region" description="Helical" evidence="2">
    <location>
        <begin position="1488"/>
        <end position="1512"/>
    </location>
</feature>
<evidence type="ECO:0000259" key="4">
    <source>
        <dbReference type="Pfam" id="PF24346"/>
    </source>
</evidence>
<dbReference type="EMBL" id="FNSN01000003">
    <property type="protein sequence ID" value="SEB71014.1"/>
    <property type="molecule type" value="Genomic_DNA"/>
</dbReference>
<name>A0A1H4LK08_9MICC</name>
<feature type="region of interest" description="Disordered" evidence="1">
    <location>
        <begin position="975"/>
        <end position="996"/>
    </location>
</feature>
<organism evidence="5 6">
    <name type="scientific">Arthrobacter woluwensis</name>
    <dbReference type="NCBI Taxonomy" id="156980"/>
    <lineage>
        <taxon>Bacteria</taxon>
        <taxon>Bacillati</taxon>
        <taxon>Actinomycetota</taxon>
        <taxon>Actinomycetes</taxon>
        <taxon>Micrococcales</taxon>
        <taxon>Micrococcaceae</taxon>
        <taxon>Arthrobacter</taxon>
    </lineage>
</organism>
<feature type="domain" description="DUF7507" evidence="4">
    <location>
        <begin position="1005"/>
        <end position="1108"/>
    </location>
</feature>
<dbReference type="Gene3D" id="2.60.40.10">
    <property type="entry name" value="Immunoglobulins"/>
    <property type="match status" value="5"/>
</dbReference>
<keyword evidence="6" id="KW-1185">Reference proteome</keyword>
<dbReference type="InterPro" id="IPR047589">
    <property type="entry name" value="DUF11_rpt"/>
</dbReference>
<keyword evidence="2" id="KW-0472">Membrane</keyword>
<dbReference type="NCBIfam" id="TIGR01451">
    <property type="entry name" value="B_ant_repeat"/>
    <property type="match status" value="8"/>
</dbReference>
<accession>A0A1H4LK08</accession>
<dbReference type="SUPFAM" id="SSF63825">
    <property type="entry name" value="YWTD domain"/>
    <property type="match status" value="1"/>
</dbReference>
<dbReference type="PANTHER" id="PTHR34819">
    <property type="entry name" value="LARGE CYSTEINE-RICH PERIPLASMIC PROTEIN OMCB"/>
    <property type="match status" value="1"/>
</dbReference>
<feature type="domain" description="DUF7507" evidence="4">
    <location>
        <begin position="1355"/>
        <end position="1461"/>
    </location>
</feature>
<feature type="compositionally biased region" description="Low complexity" evidence="1">
    <location>
        <begin position="858"/>
        <end position="877"/>
    </location>
</feature>
<evidence type="ECO:0000256" key="1">
    <source>
        <dbReference type="SAM" id="MobiDB-lite"/>
    </source>
</evidence>
<feature type="domain" description="DUF7507" evidence="4">
    <location>
        <begin position="417"/>
        <end position="521"/>
    </location>
</feature>
<protein>
    <submittedName>
        <fullName evidence="5">Conserved repeat domain-containing protein</fullName>
    </submittedName>
</protein>
<feature type="domain" description="DUF7507" evidence="4">
    <location>
        <begin position="1238"/>
        <end position="1343"/>
    </location>
</feature>
<feature type="domain" description="DUF7507" evidence="4">
    <location>
        <begin position="534"/>
        <end position="639"/>
    </location>
</feature>
<feature type="compositionally biased region" description="Low complexity" evidence="1">
    <location>
        <begin position="1446"/>
        <end position="1466"/>
    </location>
</feature>
<dbReference type="Proteomes" id="UP000182652">
    <property type="component" value="Unassembled WGS sequence"/>
</dbReference>
<keyword evidence="2" id="KW-0812">Transmembrane</keyword>
<feature type="region of interest" description="Disordered" evidence="1">
    <location>
        <begin position="1319"/>
        <end position="1357"/>
    </location>
</feature>
<dbReference type="InterPro" id="IPR051172">
    <property type="entry name" value="Chlamydia_OmcB"/>
</dbReference>
<feature type="domain" description="SpaA-like prealbumin fold" evidence="3">
    <location>
        <begin position="298"/>
        <end position="414"/>
    </location>
</feature>
<feature type="region of interest" description="Disordered" evidence="1">
    <location>
        <begin position="499"/>
        <end position="530"/>
    </location>
</feature>
<feature type="region of interest" description="Disordered" evidence="1">
    <location>
        <begin position="850"/>
        <end position="903"/>
    </location>
</feature>
<keyword evidence="2" id="KW-1133">Transmembrane helix</keyword>
<dbReference type="Pfam" id="PF20674">
    <property type="entry name" value="SpaA_3"/>
    <property type="match status" value="1"/>
</dbReference>
<dbReference type="InterPro" id="IPR048834">
    <property type="entry name" value="SpaA_pre-album"/>
</dbReference>
<dbReference type="GO" id="GO:0005975">
    <property type="term" value="P:carbohydrate metabolic process"/>
    <property type="evidence" value="ECO:0007669"/>
    <property type="project" value="UniProtKB-ARBA"/>
</dbReference>
<evidence type="ECO:0000259" key="3">
    <source>
        <dbReference type="Pfam" id="PF20674"/>
    </source>
</evidence>
<evidence type="ECO:0000313" key="6">
    <source>
        <dbReference type="Proteomes" id="UP000182652"/>
    </source>
</evidence>
<feature type="domain" description="DUF7507" evidence="4">
    <location>
        <begin position="1121"/>
        <end position="1226"/>
    </location>
</feature>
<dbReference type="PANTHER" id="PTHR34819:SF3">
    <property type="entry name" value="CELL SURFACE PROTEIN"/>
    <property type="match status" value="1"/>
</dbReference>
<feature type="region of interest" description="Disordered" evidence="1">
    <location>
        <begin position="739"/>
        <end position="762"/>
    </location>
</feature>
<dbReference type="STRING" id="156980.SAMN04489745_1033"/>
<feature type="compositionally biased region" description="Low complexity" evidence="1">
    <location>
        <begin position="975"/>
        <end position="984"/>
    </location>
</feature>
<feature type="region of interest" description="Disordered" evidence="1">
    <location>
        <begin position="1445"/>
        <end position="1466"/>
    </location>
</feature>
<feature type="domain" description="DUF7507" evidence="4">
    <location>
        <begin position="652"/>
        <end position="757"/>
    </location>
</feature>
<feature type="domain" description="DUF7507" evidence="4">
    <location>
        <begin position="886"/>
        <end position="992"/>
    </location>
</feature>
<evidence type="ECO:0000313" key="5">
    <source>
        <dbReference type="EMBL" id="SEB71014.1"/>
    </source>
</evidence>
<dbReference type="Pfam" id="PF24346">
    <property type="entry name" value="DUF7507"/>
    <property type="match status" value="9"/>
</dbReference>
<reference evidence="5 6" key="1">
    <citation type="submission" date="2016-10" db="EMBL/GenBank/DDBJ databases">
        <authorList>
            <person name="de Groot N.N."/>
        </authorList>
    </citation>
    <scope>NUCLEOTIDE SEQUENCE [LARGE SCALE GENOMIC DNA]</scope>
    <source>
        <strain evidence="5 6">DSM 10495</strain>
    </source>
</reference>